<reference evidence="3 4" key="1">
    <citation type="journal article" date="2002" name="Nature">
        <title>Genome sequence and comparative analysis of the model rodent malaria parasite Plasmodium yoelii yoelii.</title>
        <authorList>
            <person name="Carlton J.M."/>
            <person name="Angiuoli S.V."/>
            <person name="Suh B.B."/>
            <person name="Kooij T.W."/>
            <person name="Pertea M."/>
            <person name="Silva J.C."/>
            <person name="Ermolaeva M.D."/>
            <person name="Allen J.E."/>
            <person name="Selengut J.D."/>
            <person name="Koo H.L."/>
            <person name="Peterson J.D."/>
            <person name="Pop M."/>
            <person name="Kosack D.S."/>
            <person name="Shumway M.F."/>
            <person name="Bidwell S.L."/>
            <person name="Shallom S.J."/>
            <person name="van Aken S.E."/>
            <person name="Riedmuller S.B."/>
            <person name="Feldblyum T.V."/>
            <person name="Cho J.K."/>
            <person name="Quackenbush J."/>
            <person name="Sedegah M."/>
            <person name="Shoaibi A."/>
            <person name="Cummings L.M."/>
            <person name="Florens L."/>
            <person name="Yates J.R."/>
            <person name="Raine J.D."/>
            <person name="Sinden R.E."/>
            <person name="Harris M.A."/>
            <person name="Cunningham D.A."/>
            <person name="Preiser P.R."/>
            <person name="Bergman L.W."/>
            <person name="Vaidya A.B."/>
            <person name="van Lin L.H."/>
            <person name="Janse C.J."/>
            <person name="Waters A.P."/>
            <person name="Smith H.O."/>
            <person name="White O.R."/>
            <person name="Salzberg S.L."/>
            <person name="Venter J.C."/>
            <person name="Fraser C.M."/>
            <person name="Hoffman S.L."/>
            <person name="Gardner M.J."/>
            <person name="Carucci D.J."/>
        </authorList>
    </citation>
    <scope>NUCLEOTIDE SEQUENCE [LARGE SCALE GENOMIC DNA]</scope>
    <source>
        <strain evidence="3 4">17XNL</strain>
    </source>
</reference>
<feature type="compositionally biased region" description="Basic residues" evidence="1">
    <location>
        <begin position="605"/>
        <end position="627"/>
    </location>
</feature>
<evidence type="ECO:0000313" key="3">
    <source>
        <dbReference type="EMBL" id="EAA20220.1"/>
    </source>
</evidence>
<dbReference type="SUPFAM" id="SSF53300">
    <property type="entry name" value="vWA-like"/>
    <property type="match status" value="1"/>
</dbReference>
<protein>
    <submittedName>
        <fullName evidence="3">Methanol oxidation protein</fullName>
    </submittedName>
</protein>
<dbReference type="InterPro" id="IPR002035">
    <property type="entry name" value="VWF_A"/>
</dbReference>
<feature type="non-terminal residue" evidence="3">
    <location>
        <position position="1"/>
    </location>
</feature>
<feature type="region of interest" description="Disordered" evidence="1">
    <location>
        <begin position="589"/>
        <end position="634"/>
    </location>
</feature>
<dbReference type="Proteomes" id="UP000008553">
    <property type="component" value="Unassembled WGS sequence"/>
</dbReference>
<dbReference type="Gene3D" id="3.40.50.410">
    <property type="entry name" value="von Willebrand factor, type A domain"/>
    <property type="match status" value="1"/>
</dbReference>
<evidence type="ECO:0000256" key="1">
    <source>
        <dbReference type="SAM" id="MobiDB-lite"/>
    </source>
</evidence>
<dbReference type="PaxDb" id="73239-Q7R785"/>
<evidence type="ECO:0000313" key="4">
    <source>
        <dbReference type="Proteomes" id="UP000008553"/>
    </source>
</evidence>
<evidence type="ECO:0000259" key="2">
    <source>
        <dbReference type="PROSITE" id="PS50234"/>
    </source>
</evidence>
<feature type="region of interest" description="Disordered" evidence="1">
    <location>
        <begin position="691"/>
        <end position="720"/>
    </location>
</feature>
<proteinExistence type="predicted"/>
<dbReference type="InParanoid" id="Q7R785"/>
<dbReference type="Pfam" id="PF13519">
    <property type="entry name" value="VWA_2"/>
    <property type="match status" value="1"/>
</dbReference>
<dbReference type="EMBL" id="AABL01002880">
    <property type="protein sequence ID" value="EAA20220.1"/>
    <property type="molecule type" value="Genomic_DNA"/>
</dbReference>
<keyword evidence="4" id="KW-1185">Reference proteome</keyword>
<feature type="region of interest" description="Disordered" evidence="1">
    <location>
        <begin position="466"/>
        <end position="519"/>
    </location>
</feature>
<gene>
    <name evidence="3" type="ORF">PY07703</name>
</gene>
<dbReference type="PROSITE" id="PS50234">
    <property type="entry name" value="VWFA"/>
    <property type="match status" value="1"/>
</dbReference>
<name>Q7R785_PLAYO</name>
<sequence>RLAAVRVARPSFRRGPPGAAGSARPGRQPGGIAQRFFLSAPGFQSDFGGRTGAVVRPGAHGGVGPFVPACRKEAAMTDWALDTPYLLWGLPLALLPLWRLPLRPAPCSWHALLPADTASRAVDLSLRLAGAGAILALLLGSAGLHRREYTVERTGYGAHMVLLLDRSRSMDDSFAGRTPTGGEESKSAAAERLLSGFVSSGRNDLVGVAAFSTSPLFVLPLTDNKAAVLAAVHAMKLPGLAQTHVSKGLAMALSYFGDDSTAGSRIVLLVSDGAAEVDPDSELKLRRWFKEKGVRLYWIFLRTAGSHGIFETPDNPEEDNAQARPERYLHLFFNSLGIPYRAYEAEDADALKRAIADVDREEQRPLRYAERVPRRDLQAFCYLAAALALAWLRRLACSDRGRADLDAGLVGVAGAQAMAEGRGGQCRYRRAAGGARHRPGTAGGGIAPSPVGAGRVFRAARALRRRAGAAEPAGDPGRWRLPRRRVLQPGQSAACPGSGPRRKIGNGPGPGLRRTGQGSLPACLVAGTRPLGRQIQPGTLPMTRRPRLNPNGCGQVCPDSREACLEHLAAARCRSGFCRPDCSPPSGGSRLFPAPAGAGAAGVQPHRRRRHHPQHERRGLPARRARRVAAGIRQAEPDRRRGRPALRLRCGGGRFHRTRAGATVRADRNLRRLFRHQRRHRTARLAHGLGCRQSDRRRSAQHPGFAGARRCGRDFRHRRP</sequence>
<dbReference type="CDD" id="cd00198">
    <property type="entry name" value="vWFA"/>
    <property type="match status" value="1"/>
</dbReference>
<dbReference type="SMART" id="SM00327">
    <property type="entry name" value="VWA"/>
    <property type="match status" value="1"/>
</dbReference>
<comment type="caution">
    <text evidence="3">The sequence shown here is derived from an EMBL/GenBank/DDBJ whole genome shotgun (WGS) entry which is preliminary data.</text>
</comment>
<organism evidence="3 4">
    <name type="scientific">Plasmodium yoelii yoelii</name>
    <dbReference type="NCBI Taxonomy" id="73239"/>
    <lineage>
        <taxon>Eukaryota</taxon>
        <taxon>Sar</taxon>
        <taxon>Alveolata</taxon>
        <taxon>Apicomplexa</taxon>
        <taxon>Aconoidasida</taxon>
        <taxon>Haemosporida</taxon>
        <taxon>Plasmodiidae</taxon>
        <taxon>Plasmodium</taxon>
        <taxon>Plasmodium (Vinckeia)</taxon>
    </lineage>
</organism>
<dbReference type="InterPro" id="IPR036465">
    <property type="entry name" value="vWFA_dom_sf"/>
</dbReference>
<feature type="domain" description="VWFA" evidence="2">
    <location>
        <begin position="159"/>
        <end position="358"/>
    </location>
</feature>
<dbReference type="AlphaFoldDB" id="Q7R785"/>
<feature type="compositionally biased region" description="Low complexity" evidence="1">
    <location>
        <begin position="593"/>
        <end position="604"/>
    </location>
</feature>
<accession>Q7R785</accession>